<feature type="region of interest" description="Disordered" evidence="1">
    <location>
        <begin position="1"/>
        <end position="86"/>
    </location>
</feature>
<evidence type="ECO:0000313" key="2">
    <source>
        <dbReference type="EMBL" id="GBN16035.1"/>
    </source>
</evidence>
<protein>
    <submittedName>
        <fullName evidence="2">Uncharacterized protein</fullName>
    </submittedName>
</protein>
<dbReference type="AlphaFoldDB" id="A0A4Y2LML3"/>
<keyword evidence="3" id="KW-1185">Reference proteome</keyword>
<evidence type="ECO:0000256" key="1">
    <source>
        <dbReference type="SAM" id="MobiDB-lite"/>
    </source>
</evidence>
<gene>
    <name evidence="2" type="ORF">AVEN_253301_1</name>
</gene>
<accession>A0A4Y2LML3</accession>
<dbReference type="EMBL" id="BGPR01006095">
    <property type="protein sequence ID" value="GBN16035.1"/>
    <property type="molecule type" value="Genomic_DNA"/>
</dbReference>
<proteinExistence type="predicted"/>
<feature type="compositionally biased region" description="Polar residues" evidence="1">
    <location>
        <begin position="41"/>
        <end position="55"/>
    </location>
</feature>
<reference evidence="2 3" key="1">
    <citation type="journal article" date="2019" name="Sci. Rep.">
        <title>Orb-weaving spider Araneus ventricosus genome elucidates the spidroin gene catalogue.</title>
        <authorList>
            <person name="Kono N."/>
            <person name="Nakamura H."/>
            <person name="Ohtoshi R."/>
            <person name="Moran D.A.P."/>
            <person name="Shinohara A."/>
            <person name="Yoshida Y."/>
            <person name="Fujiwara M."/>
            <person name="Mori M."/>
            <person name="Tomita M."/>
            <person name="Arakawa K."/>
        </authorList>
    </citation>
    <scope>NUCLEOTIDE SEQUENCE [LARGE SCALE GENOMIC DNA]</scope>
</reference>
<sequence length="122" mass="14193">MNSIFAFYQNSRSSHHHSEKDRRKKKRRLALKEVPSPKPNEPNQTNIHNSDTSAGTEDKEQIDVPNTAINETHERDQTPKKAKKIVANPMKWKCNARKIAHQTGKSYISERGKMCQNEERKR</sequence>
<evidence type="ECO:0000313" key="3">
    <source>
        <dbReference type="Proteomes" id="UP000499080"/>
    </source>
</evidence>
<organism evidence="2 3">
    <name type="scientific">Araneus ventricosus</name>
    <name type="common">Orbweaver spider</name>
    <name type="synonym">Epeira ventricosa</name>
    <dbReference type="NCBI Taxonomy" id="182803"/>
    <lineage>
        <taxon>Eukaryota</taxon>
        <taxon>Metazoa</taxon>
        <taxon>Ecdysozoa</taxon>
        <taxon>Arthropoda</taxon>
        <taxon>Chelicerata</taxon>
        <taxon>Arachnida</taxon>
        <taxon>Araneae</taxon>
        <taxon>Araneomorphae</taxon>
        <taxon>Entelegynae</taxon>
        <taxon>Araneoidea</taxon>
        <taxon>Araneidae</taxon>
        <taxon>Araneus</taxon>
    </lineage>
</organism>
<comment type="caution">
    <text evidence="2">The sequence shown here is derived from an EMBL/GenBank/DDBJ whole genome shotgun (WGS) entry which is preliminary data.</text>
</comment>
<name>A0A4Y2LML3_ARAVE</name>
<dbReference type="Proteomes" id="UP000499080">
    <property type="component" value="Unassembled WGS sequence"/>
</dbReference>